<accession>A0A0A8YCE3</accession>
<sequence length="56" mass="6497">MRVWEKSHELKSRRTGAKTSRMECIMKGVNYSGKLRSIRGKAHIYIHYKSLGLSSE</sequence>
<reference evidence="1" key="1">
    <citation type="submission" date="2014-09" db="EMBL/GenBank/DDBJ databases">
        <authorList>
            <person name="Magalhaes I.L.F."/>
            <person name="Oliveira U."/>
            <person name="Santos F.R."/>
            <person name="Vidigal T.H.D.A."/>
            <person name="Brescovit A.D."/>
            <person name="Santos A.J."/>
        </authorList>
    </citation>
    <scope>NUCLEOTIDE SEQUENCE</scope>
    <source>
        <tissue evidence="1">Shoot tissue taken approximately 20 cm above the soil surface</tissue>
    </source>
</reference>
<reference evidence="1" key="2">
    <citation type="journal article" date="2015" name="Data Brief">
        <title>Shoot transcriptome of the giant reed, Arundo donax.</title>
        <authorList>
            <person name="Barrero R.A."/>
            <person name="Guerrero F.D."/>
            <person name="Moolhuijzen P."/>
            <person name="Goolsby J.A."/>
            <person name="Tidwell J."/>
            <person name="Bellgard S.E."/>
            <person name="Bellgard M.I."/>
        </authorList>
    </citation>
    <scope>NUCLEOTIDE SEQUENCE</scope>
    <source>
        <tissue evidence="1">Shoot tissue taken approximately 20 cm above the soil surface</tissue>
    </source>
</reference>
<evidence type="ECO:0000313" key="1">
    <source>
        <dbReference type="EMBL" id="JAD23636.1"/>
    </source>
</evidence>
<name>A0A0A8YCE3_ARUDO</name>
<protein>
    <submittedName>
        <fullName evidence="1">Uncharacterized protein</fullName>
    </submittedName>
</protein>
<proteinExistence type="predicted"/>
<dbReference type="AlphaFoldDB" id="A0A0A8YCE3"/>
<organism evidence="1">
    <name type="scientific">Arundo donax</name>
    <name type="common">Giant reed</name>
    <name type="synonym">Donax arundinaceus</name>
    <dbReference type="NCBI Taxonomy" id="35708"/>
    <lineage>
        <taxon>Eukaryota</taxon>
        <taxon>Viridiplantae</taxon>
        <taxon>Streptophyta</taxon>
        <taxon>Embryophyta</taxon>
        <taxon>Tracheophyta</taxon>
        <taxon>Spermatophyta</taxon>
        <taxon>Magnoliopsida</taxon>
        <taxon>Liliopsida</taxon>
        <taxon>Poales</taxon>
        <taxon>Poaceae</taxon>
        <taxon>PACMAD clade</taxon>
        <taxon>Arundinoideae</taxon>
        <taxon>Arundineae</taxon>
        <taxon>Arundo</taxon>
    </lineage>
</organism>
<dbReference type="EMBL" id="GBRH01274259">
    <property type="protein sequence ID" value="JAD23636.1"/>
    <property type="molecule type" value="Transcribed_RNA"/>
</dbReference>